<accession>A0A1V1NVI4</accession>
<name>A0A1V1NVI4_9BACT</name>
<comment type="caution">
    <text evidence="1">The sequence shown here is derived from an EMBL/GenBank/DDBJ whole genome shotgun (WGS) entry which is preliminary data.</text>
</comment>
<proteinExistence type="predicted"/>
<dbReference type="Proteomes" id="UP000189670">
    <property type="component" value="Unassembled WGS sequence"/>
</dbReference>
<dbReference type="EMBL" id="ATBP01001874">
    <property type="protein sequence ID" value="ETR66599.1"/>
    <property type="molecule type" value="Genomic_DNA"/>
</dbReference>
<organism evidence="1 2">
    <name type="scientific">Candidatus Magnetoglobus multicellularis str. Araruama</name>
    <dbReference type="NCBI Taxonomy" id="890399"/>
    <lineage>
        <taxon>Bacteria</taxon>
        <taxon>Pseudomonadati</taxon>
        <taxon>Thermodesulfobacteriota</taxon>
        <taxon>Desulfobacteria</taxon>
        <taxon>Desulfobacterales</taxon>
        <taxon>Desulfobacteraceae</taxon>
        <taxon>Candidatus Magnetoglobus</taxon>
    </lineage>
</organism>
<gene>
    <name evidence="1" type="ORF">OMM_12590</name>
</gene>
<protein>
    <submittedName>
        <fullName evidence="1">Uncharacterized protein</fullName>
    </submittedName>
</protein>
<sequence>MNVIIVAPQIRNDELTQFTIEWAYQLKTLLLNSEIIHLVPLIGTKASRETVESYLQKDLGKKGIFIFIDHGESDGFIPGGTRRIKHFFSLLFMRCYVNYQRQYHPNRSPQPNNQ</sequence>
<evidence type="ECO:0000313" key="1">
    <source>
        <dbReference type="EMBL" id="ETR66599.1"/>
    </source>
</evidence>
<reference evidence="2" key="1">
    <citation type="submission" date="2012-11" db="EMBL/GenBank/DDBJ databases">
        <authorList>
            <person name="Lucero-Rivera Y.E."/>
            <person name="Tovar-Ramirez D."/>
        </authorList>
    </citation>
    <scope>NUCLEOTIDE SEQUENCE [LARGE SCALE GENOMIC DNA]</scope>
    <source>
        <strain evidence="2">Araruama</strain>
    </source>
</reference>
<evidence type="ECO:0000313" key="2">
    <source>
        <dbReference type="Proteomes" id="UP000189670"/>
    </source>
</evidence>
<dbReference type="AlphaFoldDB" id="A0A1V1NVI4"/>